<accession>A0A6J3LSJ7</accession>
<gene>
    <name evidence="2" type="ORF">K489DRAFT_413895</name>
</gene>
<proteinExistence type="predicted"/>
<evidence type="ECO:0000313" key="2">
    <source>
        <dbReference type="RefSeq" id="XP_033455300.1"/>
    </source>
</evidence>
<dbReference type="AlphaFoldDB" id="A0A6J3LSJ7"/>
<reference evidence="2" key="2">
    <citation type="submission" date="2020-04" db="EMBL/GenBank/DDBJ databases">
        <authorList>
            <consortium name="NCBI Genome Project"/>
        </authorList>
    </citation>
    <scope>NUCLEOTIDE SEQUENCE</scope>
    <source>
        <strain evidence="2">CBS 342.82</strain>
    </source>
</reference>
<name>A0A6J3LSJ7_9PEZI</name>
<keyword evidence="1" id="KW-1185">Reference proteome</keyword>
<dbReference type="GeneID" id="54365898"/>
<protein>
    <submittedName>
        <fullName evidence="2">Uncharacterized protein</fullName>
    </submittedName>
</protein>
<sequence>MLRHLKIGFRDIAPEQQSSFDWKSISLPNLESIHLQNTSFDFPSLQHFLAVHYHQLRAIELRRIGIAFQIDGTNMSNVRDRWTHIFDEIRQRQSIRGGPSIFRIRQLGYHGFSPQSTLSWEPDQLIEWGSQDEESWHGVRLMIASRWYPHSFSNVDLASLFNIPEHDPGHQHFRPDP</sequence>
<organism evidence="2">
    <name type="scientific">Dissoconium aciculare CBS 342.82</name>
    <dbReference type="NCBI Taxonomy" id="1314786"/>
    <lineage>
        <taxon>Eukaryota</taxon>
        <taxon>Fungi</taxon>
        <taxon>Dikarya</taxon>
        <taxon>Ascomycota</taxon>
        <taxon>Pezizomycotina</taxon>
        <taxon>Dothideomycetes</taxon>
        <taxon>Dothideomycetidae</taxon>
        <taxon>Mycosphaerellales</taxon>
        <taxon>Dissoconiaceae</taxon>
        <taxon>Dissoconium</taxon>
    </lineage>
</organism>
<dbReference type="RefSeq" id="XP_033455300.1">
    <property type="nucleotide sequence ID" value="XM_033608099.1"/>
</dbReference>
<reference evidence="2" key="1">
    <citation type="submission" date="2020-01" db="EMBL/GenBank/DDBJ databases">
        <authorList>
            <consortium name="DOE Joint Genome Institute"/>
            <person name="Haridas S."/>
            <person name="Albert R."/>
            <person name="Binder M."/>
            <person name="Bloem J."/>
            <person name="Labutti K."/>
            <person name="Salamov A."/>
            <person name="Andreopoulos B."/>
            <person name="Baker S.E."/>
            <person name="Barry K."/>
            <person name="Bills G."/>
            <person name="Bluhm B.H."/>
            <person name="Cannon C."/>
            <person name="Castanera R."/>
            <person name="Culley D.E."/>
            <person name="Daum C."/>
            <person name="Ezra D."/>
            <person name="Gonzalez J.B."/>
            <person name="Henrissat B."/>
            <person name="Kuo A."/>
            <person name="Liang C."/>
            <person name="Lipzen A."/>
            <person name="Lutzoni F."/>
            <person name="Magnuson J."/>
            <person name="Mondo S."/>
            <person name="Nolan M."/>
            <person name="Ohm R."/>
            <person name="Pangilinan J."/>
            <person name="Park H.-J."/>
            <person name="Ramirez L."/>
            <person name="Alfaro M."/>
            <person name="Sun H."/>
            <person name="Tritt A."/>
            <person name="Yoshinaga Y."/>
            <person name="Zwiers L.-H."/>
            <person name="Turgeon B.G."/>
            <person name="Goodwin S.B."/>
            <person name="Spatafora J.W."/>
            <person name="Crous P.W."/>
            <person name="Grigoriev I.V."/>
        </authorList>
    </citation>
    <scope>NUCLEOTIDE SEQUENCE</scope>
    <source>
        <strain evidence="2">CBS 342.82</strain>
    </source>
</reference>
<evidence type="ECO:0000313" key="1">
    <source>
        <dbReference type="Proteomes" id="UP000504637"/>
    </source>
</evidence>
<dbReference type="Proteomes" id="UP000504637">
    <property type="component" value="Unplaced"/>
</dbReference>
<reference evidence="2" key="3">
    <citation type="submission" date="2025-08" db="UniProtKB">
        <authorList>
            <consortium name="RefSeq"/>
        </authorList>
    </citation>
    <scope>IDENTIFICATION</scope>
    <source>
        <strain evidence="2">CBS 342.82</strain>
    </source>
</reference>